<dbReference type="InterPro" id="IPR000210">
    <property type="entry name" value="BTB/POZ_dom"/>
</dbReference>
<keyword evidence="3" id="KW-1185">Reference proteome</keyword>
<dbReference type="InterPro" id="IPR003131">
    <property type="entry name" value="T1-type_BTB"/>
</dbReference>
<keyword evidence="2" id="KW-0406">Ion transport</keyword>
<dbReference type="GO" id="GO:0034220">
    <property type="term" value="P:monoatomic ion transmembrane transport"/>
    <property type="evidence" value="ECO:0007669"/>
    <property type="project" value="UniProtKB-KW"/>
</dbReference>
<dbReference type="AlphaFoldDB" id="A0A2G9TCI0"/>
<dbReference type="EMBL" id="KZ384639">
    <property type="protein sequence ID" value="PIO55689.1"/>
    <property type="molecule type" value="Genomic_DNA"/>
</dbReference>
<feature type="domain" description="BTB" evidence="1">
    <location>
        <begin position="4"/>
        <end position="68"/>
    </location>
</feature>
<evidence type="ECO:0000313" key="2">
    <source>
        <dbReference type="EMBL" id="PIO55689.1"/>
    </source>
</evidence>
<reference evidence="2 3" key="1">
    <citation type="submission" date="2015-09" db="EMBL/GenBank/DDBJ databases">
        <title>Draft genome of the parasitic nematode Teladorsagia circumcincta isolate WARC Sus (inbred).</title>
        <authorList>
            <person name="Mitreva M."/>
        </authorList>
    </citation>
    <scope>NUCLEOTIDE SEQUENCE [LARGE SCALE GENOMIC DNA]</scope>
    <source>
        <strain evidence="2 3">S</strain>
    </source>
</reference>
<dbReference type="Gene3D" id="3.30.710.10">
    <property type="entry name" value="Potassium Channel Kv1.1, Chain A"/>
    <property type="match status" value="1"/>
</dbReference>
<evidence type="ECO:0000259" key="1">
    <source>
        <dbReference type="PROSITE" id="PS50097"/>
    </source>
</evidence>
<dbReference type="Proteomes" id="UP000230423">
    <property type="component" value="Unassembled WGS sequence"/>
</dbReference>
<proteinExistence type="predicted"/>
<dbReference type="Pfam" id="PF02214">
    <property type="entry name" value="BTB_2"/>
    <property type="match status" value="1"/>
</dbReference>
<gene>
    <name evidence="2" type="ORF">TELCIR_22923</name>
</gene>
<dbReference type="CDD" id="cd18316">
    <property type="entry name" value="BTB_POZ_KCTD-like"/>
    <property type="match status" value="1"/>
</dbReference>
<dbReference type="PANTHER" id="PTHR11145">
    <property type="entry name" value="BTB/POZ DOMAIN-CONTAINING ADAPTER FOR CUL3-MEDIATED RHOA DEGRADATION PROTEIN FAMILY MEMBER"/>
    <property type="match status" value="1"/>
</dbReference>
<name>A0A2G9TCI0_TELCI</name>
<organism evidence="2 3">
    <name type="scientific">Teladorsagia circumcincta</name>
    <name type="common">Brown stomach worm</name>
    <name type="synonym">Ostertagia circumcincta</name>
    <dbReference type="NCBI Taxonomy" id="45464"/>
    <lineage>
        <taxon>Eukaryota</taxon>
        <taxon>Metazoa</taxon>
        <taxon>Ecdysozoa</taxon>
        <taxon>Nematoda</taxon>
        <taxon>Chromadorea</taxon>
        <taxon>Rhabditida</taxon>
        <taxon>Rhabditina</taxon>
        <taxon>Rhabditomorpha</taxon>
        <taxon>Strongyloidea</taxon>
        <taxon>Trichostrongylidae</taxon>
        <taxon>Teladorsagia</taxon>
    </lineage>
</organism>
<accession>A0A2G9TCI0</accession>
<dbReference type="PROSITE" id="PS50097">
    <property type="entry name" value="BTB"/>
    <property type="match status" value="1"/>
</dbReference>
<keyword evidence="2" id="KW-0813">Transport</keyword>
<dbReference type="GO" id="GO:0051260">
    <property type="term" value="P:protein homooligomerization"/>
    <property type="evidence" value="ECO:0007669"/>
    <property type="project" value="InterPro"/>
</dbReference>
<sequence length="85" mass="9436">MSSAPVVLNVGGTKFSTSEATLKSRPTSEDCFFTTLDYSKGEVFIDRDPTLFKYILNYLRDGRVMFPDDALTTALLFQEAKVGIS</sequence>
<dbReference type="InterPro" id="IPR045068">
    <property type="entry name" value="BACURD1-3"/>
</dbReference>
<dbReference type="OrthoDB" id="2414723at2759"/>
<keyword evidence="2" id="KW-0407">Ion channel</keyword>
<protein>
    <submittedName>
        <fullName evidence="2">K+ channel tetramerization domain protein</fullName>
    </submittedName>
</protein>
<dbReference type="PANTHER" id="PTHR11145:SF8">
    <property type="entry name" value="RE57120P"/>
    <property type="match status" value="1"/>
</dbReference>
<evidence type="ECO:0000313" key="3">
    <source>
        <dbReference type="Proteomes" id="UP000230423"/>
    </source>
</evidence>
<dbReference type="SUPFAM" id="SSF54695">
    <property type="entry name" value="POZ domain"/>
    <property type="match status" value="1"/>
</dbReference>
<dbReference type="InterPro" id="IPR011333">
    <property type="entry name" value="SKP1/BTB/POZ_sf"/>
</dbReference>